<proteinExistence type="predicted"/>
<evidence type="ECO:0000313" key="2">
    <source>
        <dbReference type="Proteomes" id="UP001500194"/>
    </source>
</evidence>
<dbReference type="RefSeq" id="WP_227261038.1">
    <property type="nucleotide sequence ID" value="NZ_BAAADU010000002.1"/>
</dbReference>
<gene>
    <name evidence="1" type="ORF">GCM10009019_12710</name>
</gene>
<comment type="caution">
    <text evidence="1">The sequence shown here is derived from an EMBL/GenBank/DDBJ whole genome shotgun (WGS) entry which is preliminary data.</text>
</comment>
<protein>
    <submittedName>
        <fullName evidence="1">Uncharacterized protein</fullName>
    </submittedName>
</protein>
<dbReference type="Proteomes" id="UP001500194">
    <property type="component" value="Unassembled WGS sequence"/>
</dbReference>
<dbReference type="InterPro" id="IPR036388">
    <property type="entry name" value="WH-like_DNA-bd_sf"/>
</dbReference>
<keyword evidence="2" id="KW-1185">Reference proteome</keyword>
<accession>A0AAV3T1C6</accession>
<dbReference type="GeneID" id="68574060"/>
<name>A0AAV3T1C6_9EURY</name>
<reference evidence="1 2" key="1">
    <citation type="journal article" date="2019" name="Int. J. Syst. Evol. Microbiol.">
        <title>The Global Catalogue of Microorganisms (GCM) 10K type strain sequencing project: providing services to taxonomists for standard genome sequencing and annotation.</title>
        <authorList>
            <consortium name="The Broad Institute Genomics Platform"/>
            <consortium name="The Broad Institute Genome Sequencing Center for Infectious Disease"/>
            <person name="Wu L."/>
            <person name="Ma J."/>
        </authorList>
    </citation>
    <scope>NUCLEOTIDE SEQUENCE [LARGE SCALE GENOMIC DNA]</scope>
    <source>
        <strain evidence="1 2">JCM 16327</strain>
    </source>
</reference>
<dbReference type="AlphaFoldDB" id="A0AAV3T1C6"/>
<dbReference type="Gene3D" id="1.10.10.10">
    <property type="entry name" value="Winged helix-like DNA-binding domain superfamily/Winged helix DNA-binding domain"/>
    <property type="match status" value="1"/>
</dbReference>
<evidence type="ECO:0000313" key="1">
    <source>
        <dbReference type="EMBL" id="GAA0651230.1"/>
    </source>
</evidence>
<sequence>MSVRRMGRWMYPVDERILEHLDDTNWATPQTMARELEFAQIDADERTIEKRCQLLIERELVAPVVEDSEMVEITTWGQAYLRGDVAADMLRSYP</sequence>
<dbReference type="EMBL" id="BAAADU010000002">
    <property type="protein sequence ID" value="GAA0651230.1"/>
    <property type="molecule type" value="Genomic_DNA"/>
</dbReference>
<organism evidence="1 2">
    <name type="scientific">Salarchaeum japonicum</name>
    <dbReference type="NCBI Taxonomy" id="555573"/>
    <lineage>
        <taxon>Archaea</taxon>
        <taxon>Methanobacteriati</taxon>
        <taxon>Methanobacteriota</taxon>
        <taxon>Stenosarchaea group</taxon>
        <taxon>Halobacteria</taxon>
        <taxon>Halobacteriales</taxon>
        <taxon>Halobacteriaceae</taxon>
    </lineage>
</organism>